<reference evidence="5" key="1">
    <citation type="submission" date="2019-08" db="EMBL/GenBank/DDBJ databases">
        <title>The improved chromosome-level genome for the pearl oyster Pinctada fucata martensii using PacBio sequencing and Hi-C.</title>
        <authorList>
            <person name="Zheng Z."/>
        </authorList>
    </citation>
    <scope>NUCLEOTIDE SEQUENCE</scope>
    <source>
        <strain evidence="5">ZZ-2019</strain>
        <tissue evidence="5">Adductor muscle</tissue>
    </source>
</reference>
<keyword evidence="2" id="KW-0325">Glycoprotein</keyword>
<dbReference type="InterPro" id="IPR036179">
    <property type="entry name" value="Ig-like_dom_sf"/>
</dbReference>
<keyword evidence="1" id="KW-1015">Disulfide bond</keyword>
<dbReference type="PANTHER" id="PTHR11890">
    <property type="entry name" value="INTERLEUKIN-1 RECEPTOR FAMILY MEMBER"/>
    <property type="match status" value="1"/>
</dbReference>
<dbReference type="InterPro" id="IPR015621">
    <property type="entry name" value="IL-1_rcpt_fam"/>
</dbReference>
<dbReference type="PANTHER" id="PTHR11890:SF44">
    <property type="entry name" value="X-LINKED INTERLEUKIN-1 RECEPTOR ACCESSORY PROTEIN-LIKE 2"/>
    <property type="match status" value="1"/>
</dbReference>
<evidence type="ECO:0000313" key="6">
    <source>
        <dbReference type="Proteomes" id="UP001186944"/>
    </source>
</evidence>
<evidence type="ECO:0000256" key="2">
    <source>
        <dbReference type="ARBA" id="ARBA00023180"/>
    </source>
</evidence>
<feature type="transmembrane region" description="Helical" evidence="4">
    <location>
        <begin position="252"/>
        <end position="274"/>
    </location>
</feature>
<sequence>MCDTMLQELGICVFARMSNIPILYDTDFIVDVYQSAQLKLTWNGTNYDSVTWYFYPKDKPEVQMELPFDFCDSYSVECLVLNNGRSLIVTHTPLKATGVFLCEVACTRTGEVRNISISVTVHACGFLPPPNIFPTSNVSAAVGGEISLNCTADFFCYLPFYGQRLVWGWNNTDIKNGTMDMTIDTNMIKGMREYTQNSQLIIHNVTEGIFKHPFYCEGRTIFDNRRKEIYLHRKSDLKIRSTSTDKHNSRSIVLAAVITPVVFLAILLIIIHFFRTHLMLVKRSILKDMKSCFVNEGKKIEVDPPKQYDVFLYHNDSRDEEVKEIHHYLTENGYTVKSGIEIGHGQSSVRQIIEESASIICIADGDEILKPILTEATEEILASIIIINTRDSTGLDTSLMNPIINSRSSERLEDMNM</sequence>
<name>A0AA88YT75_PINIB</name>
<dbReference type="SUPFAM" id="SSF48726">
    <property type="entry name" value="Immunoglobulin"/>
    <property type="match status" value="1"/>
</dbReference>
<keyword evidence="3" id="KW-0393">Immunoglobulin domain</keyword>
<accession>A0AA88YT75</accession>
<dbReference type="EMBL" id="VSWD01000001">
    <property type="protein sequence ID" value="KAK3108140.1"/>
    <property type="molecule type" value="Genomic_DNA"/>
</dbReference>
<evidence type="ECO:0000256" key="4">
    <source>
        <dbReference type="SAM" id="Phobius"/>
    </source>
</evidence>
<dbReference type="AlphaFoldDB" id="A0AA88YT75"/>
<dbReference type="Gene3D" id="2.60.40.10">
    <property type="entry name" value="Immunoglobulins"/>
    <property type="match status" value="1"/>
</dbReference>
<evidence type="ECO:0000313" key="5">
    <source>
        <dbReference type="EMBL" id="KAK3108140.1"/>
    </source>
</evidence>
<keyword evidence="6" id="KW-1185">Reference proteome</keyword>
<keyword evidence="4" id="KW-1133">Transmembrane helix</keyword>
<evidence type="ECO:0008006" key="7">
    <source>
        <dbReference type="Google" id="ProtNLM"/>
    </source>
</evidence>
<comment type="caution">
    <text evidence="5">The sequence shown here is derived from an EMBL/GenBank/DDBJ whole genome shotgun (WGS) entry which is preliminary data.</text>
</comment>
<organism evidence="5 6">
    <name type="scientific">Pinctada imbricata</name>
    <name type="common">Atlantic pearl-oyster</name>
    <name type="synonym">Pinctada martensii</name>
    <dbReference type="NCBI Taxonomy" id="66713"/>
    <lineage>
        <taxon>Eukaryota</taxon>
        <taxon>Metazoa</taxon>
        <taxon>Spiralia</taxon>
        <taxon>Lophotrochozoa</taxon>
        <taxon>Mollusca</taxon>
        <taxon>Bivalvia</taxon>
        <taxon>Autobranchia</taxon>
        <taxon>Pteriomorphia</taxon>
        <taxon>Pterioida</taxon>
        <taxon>Pterioidea</taxon>
        <taxon>Pteriidae</taxon>
        <taxon>Pinctada</taxon>
    </lineage>
</organism>
<keyword evidence="4" id="KW-0472">Membrane</keyword>
<protein>
    <recommendedName>
        <fullName evidence="7">TIR domain-containing protein</fullName>
    </recommendedName>
</protein>
<evidence type="ECO:0000256" key="1">
    <source>
        <dbReference type="ARBA" id="ARBA00023157"/>
    </source>
</evidence>
<gene>
    <name evidence="5" type="ORF">FSP39_001867</name>
</gene>
<dbReference type="Proteomes" id="UP001186944">
    <property type="component" value="Unassembled WGS sequence"/>
</dbReference>
<evidence type="ECO:0000256" key="3">
    <source>
        <dbReference type="ARBA" id="ARBA00023319"/>
    </source>
</evidence>
<proteinExistence type="predicted"/>
<dbReference type="InterPro" id="IPR013783">
    <property type="entry name" value="Ig-like_fold"/>
</dbReference>
<keyword evidence="4" id="KW-0812">Transmembrane</keyword>